<proteinExistence type="predicted"/>
<dbReference type="Proteomes" id="UP000326396">
    <property type="component" value="Unassembled WGS sequence"/>
</dbReference>
<dbReference type="InterPro" id="IPR058941">
    <property type="entry name" value="HTH_AT3G52170-like"/>
</dbReference>
<dbReference type="AlphaFoldDB" id="A0A5N6LJE1"/>
<feature type="region of interest" description="Disordered" evidence="1">
    <location>
        <begin position="1"/>
        <end position="67"/>
    </location>
</feature>
<dbReference type="InterPro" id="IPR058942">
    <property type="entry name" value="AT3G52170-like"/>
</dbReference>
<dbReference type="EMBL" id="SZYD01000192">
    <property type="protein sequence ID" value="KAD2086993.1"/>
    <property type="molecule type" value="Genomic_DNA"/>
</dbReference>
<comment type="caution">
    <text evidence="3">The sequence shown here is derived from an EMBL/GenBank/DDBJ whole genome shotgun (WGS) entry which is preliminary data.</text>
</comment>
<organism evidence="3 4">
    <name type="scientific">Mikania micrantha</name>
    <name type="common">bitter vine</name>
    <dbReference type="NCBI Taxonomy" id="192012"/>
    <lineage>
        <taxon>Eukaryota</taxon>
        <taxon>Viridiplantae</taxon>
        <taxon>Streptophyta</taxon>
        <taxon>Embryophyta</taxon>
        <taxon>Tracheophyta</taxon>
        <taxon>Spermatophyta</taxon>
        <taxon>Magnoliopsida</taxon>
        <taxon>eudicotyledons</taxon>
        <taxon>Gunneridae</taxon>
        <taxon>Pentapetalae</taxon>
        <taxon>asterids</taxon>
        <taxon>campanulids</taxon>
        <taxon>Asterales</taxon>
        <taxon>Asteraceae</taxon>
        <taxon>Asteroideae</taxon>
        <taxon>Heliantheae alliance</taxon>
        <taxon>Eupatorieae</taxon>
        <taxon>Mikania</taxon>
    </lineage>
</organism>
<sequence>METEDENGSKGGPGGAGRQPAAAQGGAGEQPSREPGTEVRSRAGRTGEQRQQPIGGPASVGGPTVEGRRLCRRGGFTLQLLELGSKENGNMERGYGHQASNNGNFPSLYLTHKEVGGSYYTVREIFRELIQENRVLAPPKLPPGDQNMEKLDSFLENNPLGSISFDPNVHGLPSNDHQTLFNEYESRREKVVNSKWISEMQGRDLDKDDLVDGSSHKTLENEIFIQPEHLESLKGRILDGHKDERIEQKPCEGQTHYSSEDVVVETFPLRPVFSMVQNVDEKTNEKEVLDGDLESKTGDNSNAIMDSKLDEELSTPLQKSTDENIASSSQYLGSDNSNSSLQHSIFEETTTNKIESEMQPSGTDQKQKVDATLNRTNFESCEASSSSKKPVSQEANPFLLFMKTVVTAFVKFWSE</sequence>
<feature type="region of interest" description="Disordered" evidence="1">
    <location>
        <begin position="283"/>
        <end position="303"/>
    </location>
</feature>
<evidence type="ECO:0000256" key="1">
    <source>
        <dbReference type="SAM" id="MobiDB-lite"/>
    </source>
</evidence>
<evidence type="ECO:0000259" key="2">
    <source>
        <dbReference type="Pfam" id="PF25896"/>
    </source>
</evidence>
<protein>
    <recommendedName>
        <fullName evidence="2">AT3G52170-like helix-turn-helix domain-containing protein</fullName>
    </recommendedName>
</protein>
<dbReference type="Pfam" id="PF25896">
    <property type="entry name" value="HTH_AT3G52170"/>
    <property type="match status" value="1"/>
</dbReference>
<feature type="compositionally biased region" description="Basic and acidic residues" evidence="1">
    <location>
        <begin position="31"/>
        <end position="48"/>
    </location>
</feature>
<gene>
    <name evidence="3" type="ORF">E3N88_41855</name>
</gene>
<name>A0A5N6LJE1_9ASTR</name>
<feature type="compositionally biased region" description="Basic and acidic residues" evidence="1">
    <location>
        <begin position="283"/>
        <end position="297"/>
    </location>
</feature>
<reference evidence="3 4" key="1">
    <citation type="submission" date="2019-05" db="EMBL/GenBank/DDBJ databases">
        <title>Mikania micrantha, genome provides insights into the molecular mechanism of rapid growth.</title>
        <authorList>
            <person name="Liu B."/>
        </authorList>
    </citation>
    <scope>NUCLEOTIDE SEQUENCE [LARGE SCALE GENOMIC DNA]</scope>
    <source>
        <strain evidence="3">NLD-2019</strain>
        <tissue evidence="3">Leaf</tissue>
    </source>
</reference>
<evidence type="ECO:0000313" key="3">
    <source>
        <dbReference type="EMBL" id="KAD2086993.1"/>
    </source>
</evidence>
<accession>A0A5N6LJE1</accession>
<evidence type="ECO:0000313" key="4">
    <source>
        <dbReference type="Proteomes" id="UP000326396"/>
    </source>
</evidence>
<dbReference type="PANTHER" id="PTHR34568">
    <property type="entry name" value="RRM DOMAIN-CONTAINING PROTEIN"/>
    <property type="match status" value="1"/>
</dbReference>
<dbReference type="OrthoDB" id="787154at2759"/>
<keyword evidence="4" id="KW-1185">Reference proteome</keyword>
<dbReference type="PANTHER" id="PTHR34568:SF7">
    <property type="match status" value="1"/>
</dbReference>
<feature type="domain" description="AT3G52170-like helix-turn-helix" evidence="2">
    <location>
        <begin position="97"/>
        <end position="130"/>
    </location>
</feature>